<protein>
    <submittedName>
        <fullName evidence="1">Uncharacterized protein</fullName>
    </submittedName>
</protein>
<dbReference type="AlphaFoldDB" id="A0AAV9ZSH5"/>
<dbReference type="Proteomes" id="UP001362999">
    <property type="component" value="Unassembled WGS sequence"/>
</dbReference>
<evidence type="ECO:0000313" key="1">
    <source>
        <dbReference type="EMBL" id="KAK6991476.1"/>
    </source>
</evidence>
<keyword evidence="2" id="KW-1185">Reference proteome</keyword>
<name>A0AAV9ZSH5_9AGAR</name>
<reference evidence="1 2" key="1">
    <citation type="journal article" date="2024" name="J Genomics">
        <title>Draft genome sequencing and assembly of Favolaschia claudopus CIRM-BRFM 2984 isolated from oak limbs.</title>
        <authorList>
            <person name="Navarro D."/>
            <person name="Drula E."/>
            <person name="Chaduli D."/>
            <person name="Cazenave R."/>
            <person name="Ahrendt S."/>
            <person name="Wang J."/>
            <person name="Lipzen A."/>
            <person name="Daum C."/>
            <person name="Barry K."/>
            <person name="Grigoriev I.V."/>
            <person name="Favel A."/>
            <person name="Rosso M.N."/>
            <person name="Martin F."/>
        </authorList>
    </citation>
    <scope>NUCLEOTIDE SEQUENCE [LARGE SCALE GENOMIC DNA]</scope>
    <source>
        <strain evidence="1 2">CIRM-BRFM 2984</strain>
    </source>
</reference>
<proteinExistence type="predicted"/>
<gene>
    <name evidence="1" type="ORF">R3P38DRAFT_3227658</name>
</gene>
<organism evidence="1 2">
    <name type="scientific">Favolaschia claudopus</name>
    <dbReference type="NCBI Taxonomy" id="2862362"/>
    <lineage>
        <taxon>Eukaryota</taxon>
        <taxon>Fungi</taxon>
        <taxon>Dikarya</taxon>
        <taxon>Basidiomycota</taxon>
        <taxon>Agaricomycotina</taxon>
        <taxon>Agaricomycetes</taxon>
        <taxon>Agaricomycetidae</taxon>
        <taxon>Agaricales</taxon>
        <taxon>Marasmiineae</taxon>
        <taxon>Mycenaceae</taxon>
        <taxon>Favolaschia</taxon>
    </lineage>
</organism>
<sequence>MTDFSTIANCWVHAGILPSDKTKSRAVDELELENDEGVRELSKVLNELQEGVLQKGNRLDIEALVNFPEEQFVEGATEEELFEEVIASGGAGHGGQRG</sequence>
<evidence type="ECO:0000313" key="2">
    <source>
        <dbReference type="Proteomes" id="UP001362999"/>
    </source>
</evidence>
<dbReference type="EMBL" id="JAWWNJ010000117">
    <property type="protein sequence ID" value="KAK6991476.1"/>
    <property type="molecule type" value="Genomic_DNA"/>
</dbReference>
<comment type="caution">
    <text evidence="1">The sequence shown here is derived from an EMBL/GenBank/DDBJ whole genome shotgun (WGS) entry which is preliminary data.</text>
</comment>
<accession>A0AAV9ZSH5</accession>